<comment type="similarity">
    <text evidence="1 4">Belongs to the DNA photolyase class-1 family.</text>
</comment>
<feature type="region of interest" description="Disordered" evidence="5">
    <location>
        <begin position="353"/>
        <end position="383"/>
    </location>
</feature>
<dbReference type="InterPro" id="IPR005101">
    <property type="entry name" value="Cryptochr/Photolyase_FAD-bd"/>
</dbReference>
<feature type="compositionally biased region" description="Basic and acidic residues" evidence="5">
    <location>
        <begin position="142"/>
        <end position="158"/>
    </location>
</feature>
<keyword evidence="3 4" id="KW-0274">FAD</keyword>
<organism evidence="7 8">
    <name type="scientific">Paraconiothyrium brasiliense</name>
    <dbReference type="NCBI Taxonomy" id="300254"/>
    <lineage>
        <taxon>Eukaryota</taxon>
        <taxon>Fungi</taxon>
        <taxon>Dikarya</taxon>
        <taxon>Ascomycota</taxon>
        <taxon>Pezizomycotina</taxon>
        <taxon>Dothideomycetes</taxon>
        <taxon>Pleosporomycetidae</taxon>
        <taxon>Pleosporales</taxon>
        <taxon>Massarineae</taxon>
        <taxon>Didymosphaeriaceae</taxon>
        <taxon>Paraconiothyrium</taxon>
    </lineage>
</organism>
<keyword evidence="2 4" id="KW-0285">Flavoprotein</keyword>
<feature type="domain" description="Cryptochrome/DNA photolyase FAD-binding" evidence="6">
    <location>
        <begin position="169"/>
        <end position="313"/>
    </location>
</feature>
<dbReference type="InterPro" id="IPR002081">
    <property type="entry name" value="Cryptochrome/DNA_photolyase_1"/>
</dbReference>
<comment type="cofactor">
    <cofactor evidence="4">
        <name>FAD</name>
        <dbReference type="ChEBI" id="CHEBI:57692"/>
    </cofactor>
    <text evidence="4">Binds 1 FAD per subunit.</text>
</comment>
<evidence type="ECO:0000313" key="8">
    <source>
        <dbReference type="Proteomes" id="UP001521785"/>
    </source>
</evidence>
<feature type="compositionally biased region" description="Basic and acidic residues" evidence="5">
    <location>
        <begin position="373"/>
        <end position="383"/>
    </location>
</feature>
<dbReference type="Gene3D" id="1.10.579.10">
    <property type="entry name" value="DNA Cyclobutane Dipyrimidine Photolyase, subunit A, domain 3"/>
    <property type="match status" value="1"/>
</dbReference>
<dbReference type="Gene3D" id="1.25.40.80">
    <property type="match status" value="1"/>
</dbReference>
<dbReference type="PANTHER" id="PTHR11455">
    <property type="entry name" value="CRYPTOCHROME"/>
    <property type="match status" value="1"/>
</dbReference>
<evidence type="ECO:0000256" key="2">
    <source>
        <dbReference type="ARBA" id="ARBA00022630"/>
    </source>
</evidence>
<dbReference type="Pfam" id="PF03441">
    <property type="entry name" value="FAD_binding_7"/>
    <property type="match status" value="1"/>
</dbReference>
<evidence type="ECO:0000256" key="5">
    <source>
        <dbReference type="SAM" id="MobiDB-lite"/>
    </source>
</evidence>
<gene>
    <name evidence="7" type="ORF">SLS60_004815</name>
</gene>
<accession>A0ABR3RLX4</accession>
<evidence type="ECO:0000313" key="7">
    <source>
        <dbReference type="EMBL" id="KAL1605268.1"/>
    </source>
</evidence>
<proteinExistence type="inferred from homology"/>
<comment type="cofactor">
    <cofactor evidence="4">
        <name>(6R)-5,10-methylene-5,6,7,8-tetrahydrofolate</name>
        <dbReference type="ChEBI" id="CHEBI:15636"/>
    </cofactor>
    <text evidence="4">Binds 1 5,10-methenyltetrahydrofolate (MTHF) per subunit.</text>
</comment>
<evidence type="ECO:0000259" key="6">
    <source>
        <dbReference type="Pfam" id="PF03441"/>
    </source>
</evidence>
<comment type="function">
    <text evidence="4">May have a photoreceptor function.</text>
</comment>
<reference evidence="7 8" key="1">
    <citation type="submission" date="2024-02" db="EMBL/GenBank/DDBJ databases">
        <title>De novo assembly and annotation of 12 fungi associated with fruit tree decline syndrome in Ontario, Canada.</title>
        <authorList>
            <person name="Sulman M."/>
            <person name="Ellouze W."/>
            <person name="Ilyukhin E."/>
        </authorList>
    </citation>
    <scope>NUCLEOTIDE SEQUENCE [LARGE SCALE GENOMIC DNA]</scope>
    <source>
        <strain evidence="7 8">M42-189</strain>
    </source>
</reference>
<sequence>MKEVPKHDLLFPPQFPPNTESSHPFSGGETTAHDRLGQLISGGAMSTYQATRNGMIGVDYSTKLSAFLAQGHITARQIHWAMMDFEEGKGPGETFSDYGKGENDGTAGVRFELLWRDYMHLCARKFGTRMFHLDGIQDHNRKWRSNDVKPGSHYEPRPPRKRWKGVDESGGLGDTPERTREVFSRFRSGRTGIGLIDAANREVFLTGYTSNRARQNVASFLSNSSHLGIDWRVGAEWYEYILVDYDMASNWGNWQYVAGVGNDPRQGRVFNPVKQALDYDPQGEYIKAWVPELRQLSLTKSVGTSKQEIDKQKLMGLYQAWRLGDWEKDRLGLRGIEWVERPLVRIQFSVSRGRGRVGSDGRSRGRGWRGRGRGGDRGKKKLGIEEKLEKVQIADGTRE</sequence>
<dbReference type="PANTHER" id="PTHR11455:SF22">
    <property type="entry name" value="CRYPTOCHROME DASH"/>
    <property type="match status" value="1"/>
</dbReference>
<dbReference type="NCBIfam" id="TIGR02765">
    <property type="entry name" value="crypto_DASH"/>
    <property type="match status" value="1"/>
</dbReference>
<feature type="region of interest" description="Disordered" evidence="5">
    <location>
        <begin position="142"/>
        <end position="177"/>
    </location>
</feature>
<evidence type="ECO:0000256" key="4">
    <source>
        <dbReference type="RuleBase" id="RU367151"/>
    </source>
</evidence>
<dbReference type="SUPFAM" id="SSF48173">
    <property type="entry name" value="Cryptochrome/photolyase FAD-binding domain"/>
    <property type="match status" value="1"/>
</dbReference>
<evidence type="ECO:0000256" key="1">
    <source>
        <dbReference type="ARBA" id="ARBA00005862"/>
    </source>
</evidence>
<name>A0ABR3RLX4_9PLEO</name>
<protein>
    <recommendedName>
        <fullName evidence="4">Cryptochrome DASH</fullName>
    </recommendedName>
</protein>
<keyword evidence="4" id="KW-0157">Chromophore</keyword>
<evidence type="ECO:0000256" key="3">
    <source>
        <dbReference type="ARBA" id="ARBA00022827"/>
    </source>
</evidence>
<keyword evidence="8" id="KW-1185">Reference proteome</keyword>
<feature type="region of interest" description="Disordered" evidence="5">
    <location>
        <begin position="1"/>
        <end position="31"/>
    </location>
</feature>
<dbReference type="InterPro" id="IPR036134">
    <property type="entry name" value="Crypto/Photolyase_FAD-like_sf"/>
</dbReference>
<dbReference type="EMBL" id="JAKJXO020000005">
    <property type="protein sequence ID" value="KAL1605268.1"/>
    <property type="molecule type" value="Genomic_DNA"/>
</dbReference>
<dbReference type="InterPro" id="IPR014133">
    <property type="entry name" value="Cry_DASH"/>
</dbReference>
<comment type="caution">
    <text evidence="7">The sequence shown here is derived from an EMBL/GenBank/DDBJ whole genome shotgun (WGS) entry which is preliminary data.</text>
</comment>
<dbReference type="Proteomes" id="UP001521785">
    <property type="component" value="Unassembled WGS sequence"/>
</dbReference>